<organism evidence="1 3">
    <name type="scientific">Labedella gwakjiensis</name>
    <dbReference type="NCBI Taxonomy" id="390269"/>
    <lineage>
        <taxon>Bacteria</taxon>
        <taxon>Bacillati</taxon>
        <taxon>Actinomycetota</taxon>
        <taxon>Actinomycetes</taxon>
        <taxon>Micrococcales</taxon>
        <taxon>Microbacteriaceae</taxon>
        <taxon>Labedella</taxon>
    </lineage>
</organism>
<dbReference type="AlphaFoldDB" id="A0A2P8GY78"/>
<proteinExistence type="predicted"/>
<dbReference type="EMBL" id="RZGY01000001">
    <property type="protein sequence ID" value="RUQ86611.1"/>
    <property type="molecule type" value="Genomic_DNA"/>
</dbReference>
<evidence type="ECO:0000313" key="2">
    <source>
        <dbReference type="EMBL" id="RUQ86611.1"/>
    </source>
</evidence>
<evidence type="ECO:0000313" key="1">
    <source>
        <dbReference type="EMBL" id="PSL38927.1"/>
    </source>
</evidence>
<protein>
    <submittedName>
        <fullName evidence="1">Uncharacterized protein</fullName>
    </submittedName>
</protein>
<reference evidence="2 4" key="2">
    <citation type="submission" date="2018-12" db="EMBL/GenBank/DDBJ databases">
        <authorList>
            <person name="hu s."/>
            <person name="Xu Y."/>
            <person name="Xu B."/>
            <person name="Li F."/>
        </authorList>
    </citation>
    <scope>NUCLEOTIDE SEQUENCE [LARGE SCALE GENOMIC DNA]</scope>
    <source>
        <strain evidence="2 4">KSW2-17</strain>
    </source>
</reference>
<evidence type="ECO:0000313" key="3">
    <source>
        <dbReference type="Proteomes" id="UP000241203"/>
    </source>
</evidence>
<dbReference type="EMBL" id="PYAU01000001">
    <property type="protein sequence ID" value="PSL38927.1"/>
    <property type="molecule type" value="Genomic_DNA"/>
</dbReference>
<evidence type="ECO:0000313" key="4">
    <source>
        <dbReference type="Proteomes" id="UP000268291"/>
    </source>
</evidence>
<sequence>MSRSWEVPVVVSRPFVPEEHIVRLARGDQLDVVIAQHRSDQEPWIAIAAEEAGGGELVMSLESADRLARTILETLVSVRK</sequence>
<reference evidence="1 3" key="1">
    <citation type="submission" date="2018-03" db="EMBL/GenBank/DDBJ databases">
        <title>Genomic Encyclopedia of Archaeal and Bacterial Type Strains, Phase II (KMG-II): from individual species to whole genera.</title>
        <authorList>
            <person name="Goeker M."/>
        </authorList>
    </citation>
    <scope>NUCLEOTIDE SEQUENCE [LARGE SCALE GENOMIC DNA]</scope>
    <source>
        <strain evidence="1 3">DSM 21548</strain>
    </source>
</reference>
<gene>
    <name evidence="1" type="ORF">CLV49_2558</name>
    <name evidence="2" type="ORF">ELQ93_06435</name>
</gene>
<dbReference type="Proteomes" id="UP000241203">
    <property type="component" value="Unassembled WGS sequence"/>
</dbReference>
<name>A0A2P8GY78_9MICO</name>
<dbReference type="Proteomes" id="UP000268291">
    <property type="component" value="Unassembled WGS sequence"/>
</dbReference>
<keyword evidence="4" id="KW-1185">Reference proteome</keyword>
<comment type="caution">
    <text evidence="1">The sequence shown here is derived from an EMBL/GenBank/DDBJ whole genome shotgun (WGS) entry which is preliminary data.</text>
</comment>
<accession>A0A2P8GY78</accession>